<dbReference type="AlphaFoldDB" id="A0A9K3IYH1"/>
<reference evidence="1" key="2">
    <citation type="submission" date="2020-06" db="EMBL/GenBank/DDBJ databases">
        <title>Helianthus annuus Genome sequencing and assembly Release 2.</title>
        <authorList>
            <person name="Gouzy J."/>
            <person name="Langlade N."/>
            <person name="Munos S."/>
        </authorList>
    </citation>
    <scope>NUCLEOTIDE SEQUENCE</scope>
    <source>
        <tissue evidence="1">Leaves</tissue>
    </source>
</reference>
<dbReference type="Proteomes" id="UP000215914">
    <property type="component" value="Unassembled WGS sequence"/>
</dbReference>
<evidence type="ECO:0000313" key="2">
    <source>
        <dbReference type="Proteomes" id="UP000215914"/>
    </source>
</evidence>
<keyword evidence="2" id="KW-1185">Reference proteome</keyword>
<organism evidence="1 2">
    <name type="scientific">Helianthus annuus</name>
    <name type="common">Common sunflower</name>
    <dbReference type="NCBI Taxonomy" id="4232"/>
    <lineage>
        <taxon>Eukaryota</taxon>
        <taxon>Viridiplantae</taxon>
        <taxon>Streptophyta</taxon>
        <taxon>Embryophyta</taxon>
        <taxon>Tracheophyta</taxon>
        <taxon>Spermatophyta</taxon>
        <taxon>Magnoliopsida</taxon>
        <taxon>eudicotyledons</taxon>
        <taxon>Gunneridae</taxon>
        <taxon>Pentapetalae</taxon>
        <taxon>asterids</taxon>
        <taxon>campanulids</taxon>
        <taxon>Asterales</taxon>
        <taxon>Asteraceae</taxon>
        <taxon>Asteroideae</taxon>
        <taxon>Heliantheae alliance</taxon>
        <taxon>Heliantheae</taxon>
        <taxon>Helianthus</taxon>
    </lineage>
</organism>
<proteinExistence type="predicted"/>
<evidence type="ECO:0000313" key="1">
    <source>
        <dbReference type="EMBL" id="KAF5805080.1"/>
    </source>
</evidence>
<dbReference type="Gramene" id="mRNA:HanXRQr2_Chr05g0204861">
    <property type="protein sequence ID" value="CDS:HanXRQr2_Chr05g0204861.1"/>
    <property type="gene ID" value="HanXRQr2_Chr05g0204861"/>
</dbReference>
<comment type="caution">
    <text evidence="1">The sequence shown here is derived from an EMBL/GenBank/DDBJ whole genome shotgun (WGS) entry which is preliminary data.</text>
</comment>
<gene>
    <name evidence="1" type="ORF">HanXRQr2_Chr05g0204861</name>
</gene>
<protein>
    <submittedName>
        <fullName evidence="1">Uncharacterized protein</fullName>
    </submittedName>
</protein>
<name>A0A9K3IYH1_HELAN</name>
<reference evidence="1" key="1">
    <citation type="journal article" date="2017" name="Nature">
        <title>The sunflower genome provides insights into oil metabolism, flowering and Asterid evolution.</title>
        <authorList>
            <person name="Badouin H."/>
            <person name="Gouzy J."/>
            <person name="Grassa C.J."/>
            <person name="Murat F."/>
            <person name="Staton S.E."/>
            <person name="Cottret L."/>
            <person name="Lelandais-Briere C."/>
            <person name="Owens G.L."/>
            <person name="Carrere S."/>
            <person name="Mayjonade B."/>
            <person name="Legrand L."/>
            <person name="Gill N."/>
            <person name="Kane N.C."/>
            <person name="Bowers J.E."/>
            <person name="Hubner S."/>
            <person name="Bellec A."/>
            <person name="Berard A."/>
            <person name="Berges H."/>
            <person name="Blanchet N."/>
            <person name="Boniface M.C."/>
            <person name="Brunel D."/>
            <person name="Catrice O."/>
            <person name="Chaidir N."/>
            <person name="Claudel C."/>
            <person name="Donnadieu C."/>
            <person name="Faraut T."/>
            <person name="Fievet G."/>
            <person name="Helmstetter N."/>
            <person name="King M."/>
            <person name="Knapp S.J."/>
            <person name="Lai Z."/>
            <person name="Le Paslier M.C."/>
            <person name="Lippi Y."/>
            <person name="Lorenzon L."/>
            <person name="Mandel J.R."/>
            <person name="Marage G."/>
            <person name="Marchand G."/>
            <person name="Marquand E."/>
            <person name="Bret-Mestries E."/>
            <person name="Morien E."/>
            <person name="Nambeesan S."/>
            <person name="Nguyen T."/>
            <person name="Pegot-Espagnet P."/>
            <person name="Pouilly N."/>
            <person name="Raftis F."/>
            <person name="Sallet E."/>
            <person name="Schiex T."/>
            <person name="Thomas J."/>
            <person name="Vandecasteele C."/>
            <person name="Vares D."/>
            <person name="Vear F."/>
            <person name="Vautrin S."/>
            <person name="Crespi M."/>
            <person name="Mangin B."/>
            <person name="Burke J.M."/>
            <person name="Salse J."/>
            <person name="Munos S."/>
            <person name="Vincourt P."/>
            <person name="Rieseberg L.H."/>
            <person name="Langlade N.B."/>
        </authorList>
    </citation>
    <scope>NUCLEOTIDE SEQUENCE</scope>
    <source>
        <tissue evidence="1">Leaves</tissue>
    </source>
</reference>
<dbReference type="EMBL" id="MNCJ02000320">
    <property type="protein sequence ID" value="KAF5805080.1"/>
    <property type="molecule type" value="Genomic_DNA"/>
</dbReference>
<sequence>MYASPIKGLNNYKIVHALKENPVVYEDLILEFWKTTKFEALGGEGNGSIEVVVQKKNIVVTEQMIREVLLFGDKETDPINHSPEVIEALLPRLTYEGTYPPLLKKFVHPYWRLLMHMFIICMTENREGTDQLNITQYAAFISLITNQDYNYSKYVFEGMKRNITGVQKDKFMMYPRFLQIILNARYLDLAKSGNTLELKPMGPTCFGALAPKKKSFDQFQGKTPLEKFGQIPKTEEVVAEPVNAPVNAEFVVEHNVQMVNVEEPETEFQNLDSDDEGVMISYDGDDELPSEDEVDSTVLAAPLVITSENLALLLN</sequence>
<accession>A0A9K3IYH1</accession>